<dbReference type="Proteomes" id="UP001218218">
    <property type="component" value="Unassembled WGS sequence"/>
</dbReference>
<gene>
    <name evidence="1" type="ORF">DFH08DRAFT_971741</name>
</gene>
<proteinExistence type="predicted"/>
<protein>
    <submittedName>
        <fullName evidence="1">Uncharacterized protein</fullName>
    </submittedName>
</protein>
<comment type="caution">
    <text evidence="1">The sequence shown here is derived from an EMBL/GenBank/DDBJ whole genome shotgun (WGS) entry which is preliminary data.</text>
</comment>
<evidence type="ECO:0000313" key="1">
    <source>
        <dbReference type="EMBL" id="KAJ7315711.1"/>
    </source>
</evidence>
<name>A0AAD7EEQ1_9AGAR</name>
<accession>A0AAD7EEQ1</accession>
<evidence type="ECO:0000313" key="2">
    <source>
        <dbReference type="Proteomes" id="UP001218218"/>
    </source>
</evidence>
<keyword evidence="2" id="KW-1185">Reference proteome</keyword>
<organism evidence="1 2">
    <name type="scientific">Mycena albidolilacea</name>
    <dbReference type="NCBI Taxonomy" id="1033008"/>
    <lineage>
        <taxon>Eukaryota</taxon>
        <taxon>Fungi</taxon>
        <taxon>Dikarya</taxon>
        <taxon>Basidiomycota</taxon>
        <taxon>Agaricomycotina</taxon>
        <taxon>Agaricomycetes</taxon>
        <taxon>Agaricomycetidae</taxon>
        <taxon>Agaricales</taxon>
        <taxon>Marasmiineae</taxon>
        <taxon>Mycenaceae</taxon>
        <taxon>Mycena</taxon>
    </lineage>
</organism>
<dbReference type="EMBL" id="JARIHO010000060">
    <property type="protein sequence ID" value="KAJ7315711.1"/>
    <property type="molecule type" value="Genomic_DNA"/>
</dbReference>
<dbReference type="AlphaFoldDB" id="A0AAD7EEQ1"/>
<reference evidence="1" key="1">
    <citation type="submission" date="2023-03" db="EMBL/GenBank/DDBJ databases">
        <title>Massive genome expansion in bonnet fungi (Mycena s.s.) driven by repeated elements and novel gene families across ecological guilds.</title>
        <authorList>
            <consortium name="Lawrence Berkeley National Laboratory"/>
            <person name="Harder C.B."/>
            <person name="Miyauchi S."/>
            <person name="Viragh M."/>
            <person name="Kuo A."/>
            <person name="Thoen E."/>
            <person name="Andreopoulos B."/>
            <person name="Lu D."/>
            <person name="Skrede I."/>
            <person name="Drula E."/>
            <person name="Henrissat B."/>
            <person name="Morin E."/>
            <person name="Kohler A."/>
            <person name="Barry K."/>
            <person name="LaButti K."/>
            <person name="Morin E."/>
            <person name="Salamov A."/>
            <person name="Lipzen A."/>
            <person name="Mereny Z."/>
            <person name="Hegedus B."/>
            <person name="Baldrian P."/>
            <person name="Stursova M."/>
            <person name="Weitz H."/>
            <person name="Taylor A."/>
            <person name="Grigoriev I.V."/>
            <person name="Nagy L.G."/>
            <person name="Martin F."/>
            <person name="Kauserud H."/>
        </authorList>
    </citation>
    <scope>NUCLEOTIDE SEQUENCE</scope>
    <source>
        <strain evidence="1">CBHHK002</strain>
    </source>
</reference>
<sequence length="344" mass="37775">MCQAQYTVPLLDTHGRPWRSPHALLAFQLPHDPAPPYNCARATLTGPDYRFDSIRLAPTSHVNVEHHAHGPSRQFLLSRHPILSPFSLTVPRCSLLVFSLYRLLAFSFSPDPKAPINPAVHASDAHMSASSTATSSSTSLPFPLLSFFPPPVLLDRSADAPLPIYPRSSFLGALSLVLAPARWQPTAQTPDPIHRLWRASVCVGAGAALFREPASASTMYTLGWQRTGPIPTLHTRCSPWASALVPCSFVISCPFLPHLLPPSVSHSSPHTTPDSTLRPRPFPSLPLSPTHHLLIRAYNCMLFPSPISLHTYISISDTSNESIVFLVRLNAPHHRQRLQAIQSN</sequence>